<sequence>MVVFDDELSPTQQANIEMFLKCKILDRTALILDIFAQRAKTSYAKTQVELAQYEYLL</sequence>
<evidence type="ECO:0000259" key="1">
    <source>
        <dbReference type="Pfam" id="PF13167"/>
    </source>
</evidence>
<evidence type="ECO:0000313" key="2">
    <source>
        <dbReference type="EMBL" id="SVA29104.1"/>
    </source>
</evidence>
<dbReference type="Pfam" id="PF13167">
    <property type="entry name" value="GTP-bdg_N"/>
    <property type="match status" value="1"/>
</dbReference>
<gene>
    <name evidence="2" type="ORF">METZ01_LOCUS81958</name>
</gene>
<accession>A0A381UM98</accession>
<dbReference type="GO" id="GO:0005525">
    <property type="term" value="F:GTP binding"/>
    <property type="evidence" value="ECO:0007669"/>
    <property type="project" value="InterPro"/>
</dbReference>
<dbReference type="EMBL" id="UINC01006698">
    <property type="protein sequence ID" value="SVA29104.1"/>
    <property type="molecule type" value="Genomic_DNA"/>
</dbReference>
<dbReference type="Gene3D" id="3.40.50.11060">
    <property type="entry name" value="GTPase HflX, N-terminal domain"/>
    <property type="match status" value="1"/>
</dbReference>
<feature type="non-terminal residue" evidence="2">
    <location>
        <position position="57"/>
    </location>
</feature>
<dbReference type="AlphaFoldDB" id="A0A381UM98"/>
<dbReference type="PANTHER" id="PTHR10229:SF0">
    <property type="entry name" value="GTP-BINDING PROTEIN 6-RELATED"/>
    <property type="match status" value="1"/>
</dbReference>
<protein>
    <recommendedName>
        <fullName evidence="1">GTPase HflX N-terminal domain-containing protein</fullName>
    </recommendedName>
</protein>
<proteinExistence type="predicted"/>
<name>A0A381UM98_9ZZZZ</name>
<organism evidence="2">
    <name type="scientific">marine metagenome</name>
    <dbReference type="NCBI Taxonomy" id="408172"/>
    <lineage>
        <taxon>unclassified sequences</taxon>
        <taxon>metagenomes</taxon>
        <taxon>ecological metagenomes</taxon>
    </lineage>
</organism>
<dbReference type="InterPro" id="IPR025121">
    <property type="entry name" value="GTPase_HflX_N"/>
</dbReference>
<dbReference type="GO" id="GO:0005737">
    <property type="term" value="C:cytoplasm"/>
    <property type="evidence" value="ECO:0007669"/>
    <property type="project" value="TreeGrafter"/>
</dbReference>
<reference evidence="2" key="1">
    <citation type="submission" date="2018-05" db="EMBL/GenBank/DDBJ databases">
        <authorList>
            <person name="Lanie J.A."/>
            <person name="Ng W.-L."/>
            <person name="Kazmierczak K.M."/>
            <person name="Andrzejewski T.M."/>
            <person name="Davidsen T.M."/>
            <person name="Wayne K.J."/>
            <person name="Tettelin H."/>
            <person name="Glass J.I."/>
            <person name="Rusch D."/>
            <person name="Podicherti R."/>
            <person name="Tsui H.-C.T."/>
            <person name="Winkler M.E."/>
        </authorList>
    </citation>
    <scope>NUCLEOTIDE SEQUENCE</scope>
</reference>
<dbReference type="InterPro" id="IPR016496">
    <property type="entry name" value="GTPase_HflX"/>
</dbReference>
<dbReference type="InterPro" id="IPR042108">
    <property type="entry name" value="GTPase_HflX_N_sf"/>
</dbReference>
<dbReference type="PANTHER" id="PTHR10229">
    <property type="entry name" value="GTP-BINDING PROTEIN HFLX"/>
    <property type="match status" value="1"/>
</dbReference>
<dbReference type="GO" id="GO:0043022">
    <property type="term" value="F:ribosome binding"/>
    <property type="evidence" value="ECO:0007669"/>
    <property type="project" value="TreeGrafter"/>
</dbReference>
<feature type="domain" description="GTPase HflX N-terminal" evidence="1">
    <location>
        <begin position="1"/>
        <end position="36"/>
    </location>
</feature>